<dbReference type="SUPFAM" id="SSF55811">
    <property type="entry name" value="Nudix"/>
    <property type="match status" value="1"/>
</dbReference>
<keyword evidence="7" id="KW-0479">Metal-binding</keyword>
<comment type="cofactor">
    <cofactor evidence="14">
        <name>[4Fe-4S] cluster</name>
        <dbReference type="ChEBI" id="CHEBI:49883"/>
    </cofactor>
    <text evidence="14">Binds 1 [4Fe-4S] cluster.</text>
</comment>
<dbReference type="Pfam" id="PF14815">
    <property type="entry name" value="NUDIX_4"/>
    <property type="match status" value="1"/>
</dbReference>
<dbReference type="CDD" id="cd00056">
    <property type="entry name" value="ENDO3c"/>
    <property type="match status" value="1"/>
</dbReference>
<reference evidence="17" key="1">
    <citation type="submission" date="2024-06" db="EMBL/GenBank/DDBJ databases">
        <title>Radixoralia hellwigii gen. nov., sp nov., isolated from a root canal in the human oral cavity.</title>
        <authorList>
            <person name="Bartsch S."/>
            <person name="Wittmer A."/>
            <person name="Schulz A.-K."/>
            <person name="Neumann-Schaal M."/>
            <person name="Wolf J."/>
            <person name="Gronow S."/>
            <person name="Tennert C."/>
            <person name="Haecker G."/>
            <person name="Cieplik F."/>
            <person name="Al-Ahmad A."/>
        </authorList>
    </citation>
    <scope>NUCLEOTIDE SEQUENCE [LARGE SCALE GENOMIC DNA]</scope>
    <source>
        <strain evidence="17">Wk13</strain>
    </source>
</reference>
<evidence type="ECO:0000256" key="1">
    <source>
        <dbReference type="ARBA" id="ARBA00000843"/>
    </source>
</evidence>
<evidence type="ECO:0000256" key="8">
    <source>
        <dbReference type="ARBA" id="ARBA00022763"/>
    </source>
</evidence>
<dbReference type="Gene3D" id="1.10.1670.10">
    <property type="entry name" value="Helix-hairpin-Helix base-excision DNA repair enzymes (C-terminal)"/>
    <property type="match status" value="1"/>
</dbReference>
<keyword evidence="8 14" id="KW-0227">DNA damage</keyword>
<keyword evidence="12" id="KW-0234">DNA repair</keyword>
<dbReference type="InterPro" id="IPR044298">
    <property type="entry name" value="MIG/MutY"/>
</dbReference>
<keyword evidence="11" id="KW-0411">Iron-sulfur</keyword>
<keyword evidence="13 14" id="KW-0326">Glycosidase</keyword>
<feature type="domain" description="HhH-GPD" evidence="15">
    <location>
        <begin position="42"/>
        <end position="193"/>
    </location>
</feature>
<keyword evidence="10 14" id="KW-0408">Iron</keyword>
<dbReference type="InterPro" id="IPR004036">
    <property type="entry name" value="Endonuclease-III-like_CS2"/>
</dbReference>
<dbReference type="GO" id="GO:0000701">
    <property type="term" value="F:purine-specific mismatch base pair DNA N-glycosylase activity"/>
    <property type="evidence" value="ECO:0007669"/>
    <property type="project" value="UniProtKB-EC"/>
</dbReference>
<name>A0ABV4UGD0_9RHOO</name>
<protein>
    <recommendedName>
        <fullName evidence="5 14">Adenine DNA glycosylase</fullName>
        <ecNumber evidence="4 14">3.2.2.31</ecNumber>
    </recommendedName>
</protein>
<evidence type="ECO:0000256" key="11">
    <source>
        <dbReference type="ARBA" id="ARBA00023014"/>
    </source>
</evidence>
<dbReference type="InterPro" id="IPR003265">
    <property type="entry name" value="HhH-GPD_domain"/>
</dbReference>
<dbReference type="EMBL" id="JBEUWX010000002">
    <property type="protein sequence ID" value="MFA9950661.1"/>
    <property type="molecule type" value="Genomic_DNA"/>
</dbReference>
<proteinExistence type="inferred from homology"/>
<comment type="function">
    <text evidence="2">Adenine glycosylase active on G-A mispairs. MutY also corrects error-prone DNA synthesis past GO lesions which are due to the oxidatively damaged form of guanine: 7,8-dihydro-8-oxoguanine (8-oxo-dGTP).</text>
</comment>
<evidence type="ECO:0000256" key="3">
    <source>
        <dbReference type="ARBA" id="ARBA00008343"/>
    </source>
</evidence>
<comment type="caution">
    <text evidence="16">The sequence shown here is derived from an EMBL/GenBank/DDBJ whole genome shotgun (WGS) entry which is preliminary data.</text>
</comment>
<dbReference type="PROSITE" id="PS01155">
    <property type="entry name" value="ENDONUCLEASE_III_2"/>
    <property type="match status" value="1"/>
</dbReference>
<evidence type="ECO:0000313" key="17">
    <source>
        <dbReference type="Proteomes" id="UP001574673"/>
    </source>
</evidence>
<evidence type="ECO:0000313" key="16">
    <source>
        <dbReference type="EMBL" id="MFA9950661.1"/>
    </source>
</evidence>
<comment type="catalytic activity">
    <reaction evidence="1 14">
        <text>Hydrolyzes free adenine bases from 7,8-dihydro-8-oxoguanine:adenine mismatched double-stranded DNA, leaving an apurinic site.</text>
        <dbReference type="EC" id="3.2.2.31"/>
    </reaction>
</comment>
<keyword evidence="9 16" id="KW-0378">Hydrolase</keyword>
<gene>
    <name evidence="16" type="primary">mutY</name>
    <name evidence="16" type="ORF">ABCS64_10095</name>
</gene>
<dbReference type="RefSeq" id="WP_418891702.1">
    <property type="nucleotide sequence ID" value="NZ_JBEUWX010000002.1"/>
</dbReference>
<accession>A0ABV4UGD0</accession>
<comment type="similarity">
    <text evidence="3 14">Belongs to the Nth/MutY family.</text>
</comment>
<dbReference type="InterPro" id="IPR029119">
    <property type="entry name" value="MutY_C"/>
</dbReference>
<dbReference type="Gene3D" id="3.90.79.10">
    <property type="entry name" value="Nucleoside Triphosphate Pyrophosphohydrolase"/>
    <property type="match status" value="1"/>
</dbReference>
<organism evidence="16 17">
    <name type="scientific">Dentiradicibacter hellwigii</name>
    <dbReference type="NCBI Taxonomy" id="3149053"/>
    <lineage>
        <taxon>Bacteria</taxon>
        <taxon>Pseudomonadati</taxon>
        <taxon>Pseudomonadota</taxon>
        <taxon>Betaproteobacteria</taxon>
        <taxon>Rhodocyclales</taxon>
        <taxon>Rhodocyclaceae</taxon>
        <taxon>Dentiradicibacter</taxon>
    </lineage>
</organism>
<evidence type="ECO:0000256" key="9">
    <source>
        <dbReference type="ARBA" id="ARBA00022801"/>
    </source>
</evidence>
<dbReference type="SUPFAM" id="SSF48150">
    <property type="entry name" value="DNA-glycosylase"/>
    <property type="match status" value="1"/>
</dbReference>
<evidence type="ECO:0000256" key="7">
    <source>
        <dbReference type="ARBA" id="ARBA00022723"/>
    </source>
</evidence>
<dbReference type="Proteomes" id="UP001574673">
    <property type="component" value="Unassembled WGS sequence"/>
</dbReference>
<dbReference type="PANTHER" id="PTHR42944">
    <property type="entry name" value="ADENINE DNA GLYCOSYLASE"/>
    <property type="match status" value="1"/>
</dbReference>
<keyword evidence="6" id="KW-0004">4Fe-4S</keyword>
<dbReference type="Pfam" id="PF00633">
    <property type="entry name" value="HHH"/>
    <property type="match status" value="1"/>
</dbReference>
<dbReference type="InterPro" id="IPR005760">
    <property type="entry name" value="A/G_AdeGlyc_MutY"/>
</dbReference>
<evidence type="ECO:0000256" key="5">
    <source>
        <dbReference type="ARBA" id="ARBA00022023"/>
    </source>
</evidence>
<dbReference type="NCBIfam" id="TIGR01084">
    <property type="entry name" value="mutY"/>
    <property type="match status" value="1"/>
</dbReference>
<evidence type="ECO:0000256" key="12">
    <source>
        <dbReference type="ARBA" id="ARBA00023204"/>
    </source>
</evidence>
<dbReference type="Pfam" id="PF00730">
    <property type="entry name" value="HhH-GPD"/>
    <property type="match status" value="1"/>
</dbReference>
<keyword evidence="17" id="KW-1185">Reference proteome</keyword>
<dbReference type="Gene3D" id="1.10.340.30">
    <property type="entry name" value="Hypothetical protein, domain 2"/>
    <property type="match status" value="1"/>
</dbReference>
<dbReference type="CDD" id="cd03431">
    <property type="entry name" value="NUDIX_DNA_Glycosylase_C-MutY"/>
    <property type="match status" value="1"/>
</dbReference>
<dbReference type="InterPro" id="IPR011257">
    <property type="entry name" value="DNA_glycosylase"/>
</dbReference>
<evidence type="ECO:0000256" key="14">
    <source>
        <dbReference type="RuleBase" id="RU365096"/>
    </source>
</evidence>
<evidence type="ECO:0000256" key="6">
    <source>
        <dbReference type="ARBA" id="ARBA00022485"/>
    </source>
</evidence>
<dbReference type="InterPro" id="IPR015797">
    <property type="entry name" value="NUDIX_hydrolase-like_dom_sf"/>
</dbReference>
<evidence type="ECO:0000259" key="15">
    <source>
        <dbReference type="SMART" id="SM00478"/>
    </source>
</evidence>
<dbReference type="PANTHER" id="PTHR42944:SF1">
    <property type="entry name" value="ADENINE DNA GLYCOSYLASE"/>
    <property type="match status" value="1"/>
</dbReference>
<dbReference type="InterPro" id="IPR023170">
    <property type="entry name" value="HhH_base_excis_C"/>
</dbReference>
<sequence length="365" mass="40315">MNPPKEFSFAARLIAWQKSQGRHDLPWQGTGDAYRIWLSEIMLQQTQVATVIPYFRRFLAEFPTVTALAQAPLNAVLERWAGLGYYARARHLHRCAQQVAAAYGGHFPETPAELAALPGIGRSTAAAIAVFAFGTRAAILDGNVKRVLARYFGIEGFPGSAPVERRLWALAESLLPDADLEAYTQGLMDLGATVCRRSRPVCENCPVRPECVAFRKGRQVDLPTPRPRKALPERKTAMLLLMDEHTLLLERRPASGIWGGLLSLPEADWDAANQAADALAASHGCRILARALLPEVRHAFTHFRLNIRILSCRAEHFHGERAASEGHKDFPDRLHQIWLPRADVAKAALPAPVRRALAAIVAEDS</sequence>
<dbReference type="InterPro" id="IPR000445">
    <property type="entry name" value="HhH_motif"/>
</dbReference>
<dbReference type="SMART" id="SM00478">
    <property type="entry name" value="ENDO3c"/>
    <property type="match status" value="1"/>
</dbReference>
<evidence type="ECO:0000256" key="2">
    <source>
        <dbReference type="ARBA" id="ARBA00002933"/>
    </source>
</evidence>
<dbReference type="EC" id="3.2.2.31" evidence="4 14"/>
<evidence type="ECO:0000256" key="13">
    <source>
        <dbReference type="ARBA" id="ARBA00023295"/>
    </source>
</evidence>
<evidence type="ECO:0000256" key="4">
    <source>
        <dbReference type="ARBA" id="ARBA00012045"/>
    </source>
</evidence>
<evidence type="ECO:0000256" key="10">
    <source>
        <dbReference type="ARBA" id="ARBA00023004"/>
    </source>
</evidence>